<organism evidence="4 5">
    <name type="scientific">Nocardioides koreensis</name>
    <dbReference type="NCBI Taxonomy" id="433651"/>
    <lineage>
        <taxon>Bacteria</taxon>
        <taxon>Bacillati</taxon>
        <taxon>Actinomycetota</taxon>
        <taxon>Actinomycetes</taxon>
        <taxon>Propionibacteriales</taxon>
        <taxon>Nocardioidaceae</taxon>
        <taxon>Nocardioides</taxon>
    </lineage>
</organism>
<feature type="domain" description="SGNH hydrolase-type esterase" evidence="3">
    <location>
        <begin position="60"/>
        <end position="334"/>
    </location>
</feature>
<evidence type="ECO:0000256" key="1">
    <source>
        <dbReference type="SAM" id="MobiDB-lite"/>
    </source>
</evidence>
<feature type="region of interest" description="Disordered" evidence="1">
    <location>
        <begin position="28"/>
        <end position="49"/>
    </location>
</feature>
<feature type="region of interest" description="Disordered" evidence="1">
    <location>
        <begin position="113"/>
        <end position="136"/>
    </location>
</feature>
<dbReference type="Proteomes" id="UP001501771">
    <property type="component" value="Unassembled WGS sequence"/>
</dbReference>
<reference evidence="4 5" key="1">
    <citation type="journal article" date="2019" name="Int. J. Syst. Evol. Microbiol.">
        <title>The Global Catalogue of Microorganisms (GCM) 10K type strain sequencing project: providing services to taxonomists for standard genome sequencing and annotation.</title>
        <authorList>
            <consortium name="The Broad Institute Genomics Platform"/>
            <consortium name="The Broad Institute Genome Sequencing Center for Infectious Disease"/>
            <person name="Wu L."/>
            <person name="Ma J."/>
        </authorList>
    </citation>
    <scope>NUCLEOTIDE SEQUENCE [LARGE SCALE GENOMIC DNA]</scope>
    <source>
        <strain evidence="4 5">JCM 16022</strain>
    </source>
</reference>
<dbReference type="GO" id="GO:0016787">
    <property type="term" value="F:hydrolase activity"/>
    <property type="evidence" value="ECO:0007669"/>
    <property type="project" value="UniProtKB-KW"/>
</dbReference>
<evidence type="ECO:0000259" key="3">
    <source>
        <dbReference type="Pfam" id="PF13472"/>
    </source>
</evidence>
<dbReference type="SUPFAM" id="SSF52266">
    <property type="entry name" value="SGNH hydrolase"/>
    <property type="match status" value="1"/>
</dbReference>
<evidence type="ECO:0000313" key="4">
    <source>
        <dbReference type="EMBL" id="GAA2141881.1"/>
    </source>
</evidence>
<dbReference type="PANTHER" id="PTHR37981:SF1">
    <property type="entry name" value="SGNH HYDROLASE-TYPE ESTERASE DOMAIN-CONTAINING PROTEIN"/>
    <property type="match status" value="1"/>
</dbReference>
<gene>
    <name evidence="4" type="ORF">GCM10009844_12550</name>
</gene>
<keyword evidence="2" id="KW-0732">Signal</keyword>
<accession>A0ABN2ZGL2</accession>
<dbReference type="Pfam" id="PF13472">
    <property type="entry name" value="Lipase_GDSL_2"/>
    <property type="match status" value="1"/>
</dbReference>
<name>A0ABN2ZGL2_9ACTN</name>
<sequence>MKRLRVLAPTLALLGGALVATSTGAPTATASAGATATPQAHADRTGTPARSLPRIKEYVALGDSWSADVVFANADGAPDTTYAPIDCAQSHRNYPKLVAATLGAPRFRDATCGSATTDDFTQPQDLPAGGQNPPQFDRLTARTRLVTVGIGGNDAGIASAGMDCLNALPVASPVPPGSTPSLPDNPVPLVGSDLPLGGCKAKYTAGGHDRLSERIAASEPKLVAAFRAIHEISPDARILAIDYLSLVPDHGCYPTVPATDEDMAYIHDKFLELNAMVERAAAEGGAEFVNTFDPTLGHDFCQLPTVRYGEIYGPSANDPAVGVPAHPNAAGARAQAAVVLRYLRSH</sequence>
<feature type="compositionally biased region" description="Polar residues" evidence="1">
    <location>
        <begin position="113"/>
        <end position="124"/>
    </location>
</feature>
<proteinExistence type="predicted"/>
<dbReference type="Gene3D" id="3.40.50.1110">
    <property type="entry name" value="SGNH hydrolase"/>
    <property type="match status" value="1"/>
</dbReference>
<dbReference type="RefSeq" id="WP_344149210.1">
    <property type="nucleotide sequence ID" value="NZ_BAAAQR010000003.1"/>
</dbReference>
<feature type="compositionally biased region" description="Low complexity" evidence="1">
    <location>
        <begin position="28"/>
        <end position="38"/>
    </location>
</feature>
<dbReference type="CDD" id="cd01823">
    <property type="entry name" value="SEST_like"/>
    <property type="match status" value="1"/>
</dbReference>
<keyword evidence="4" id="KW-0378">Hydrolase</keyword>
<keyword evidence="5" id="KW-1185">Reference proteome</keyword>
<dbReference type="EMBL" id="BAAAQR010000003">
    <property type="protein sequence ID" value="GAA2141881.1"/>
    <property type="molecule type" value="Genomic_DNA"/>
</dbReference>
<feature type="signal peptide" evidence="2">
    <location>
        <begin position="1"/>
        <end position="25"/>
    </location>
</feature>
<protein>
    <submittedName>
        <fullName evidence="4">SGNH/GDSL hydrolase family protein</fullName>
    </submittedName>
</protein>
<dbReference type="InterPro" id="IPR037460">
    <property type="entry name" value="SEST-like"/>
</dbReference>
<evidence type="ECO:0000256" key="2">
    <source>
        <dbReference type="SAM" id="SignalP"/>
    </source>
</evidence>
<dbReference type="InterPro" id="IPR013830">
    <property type="entry name" value="SGNH_hydro"/>
</dbReference>
<dbReference type="InterPro" id="IPR036514">
    <property type="entry name" value="SGNH_hydro_sf"/>
</dbReference>
<comment type="caution">
    <text evidence="4">The sequence shown here is derived from an EMBL/GenBank/DDBJ whole genome shotgun (WGS) entry which is preliminary data.</text>
</comment>
<evidence type="ECO:0000313" key="5">
    <source>
        <dbReference type="Proteomes" id="UP001501771"/>
    </source>
</evidence>
<dbReference type="PANTHER" id="PTHR37981">
    <property type="entry name" value="LIPASE 2"/>
    <property type="match status" value="1"/>
</dbReference>
<feature type="chain" id="PRO_5046333353" evidence="2">
    <location>
        <begin position="26"/>
        <end position="346"/>
    </location>
</feature>